<dbReference type="Gene3D" id="3.30.9.10">
    <property type="entry name" value="D-Amino Acid Oxidase, subunit A, domain 2"/>
    <property type="match status" value="1"/>
</dbReference>
<proteinExistence type="predicted"/>
<name>A0ABW8YBM3_9FLAO</name>
<reference evidence="2 3" key="1">
    <citation type="submission" date="2024-06" db="EMBL/GenBank/DDBJ databases">
        <authorList>
            <person name="Kaempfer P."/>
            <person name="Viver T."/>
        </authorList>
    </citation>
    <scope>NUCLEOTIDE SEQUENCE [LARGE SCALE GENOMIC DNA]</scope>
    <source>
        <strain evidence="2 3">ST-75</strain>
    </source>
</reference>
<dbReference type="RefSeq" id="WP_408073915.1">
    <property type="nucleotide sequence ID" value="NZ_JBELQB010000003.1"/>
</dbReference>
<protein>
    <submittedName>
        <fullName evidence="2">FAD-binding oxidoreductase</fullName>
        <ecNumber evidence="2">1.-.-.-</ecNumber>
    </submittedName>
</protein>
<keyword evidence="3" id="KW-1185">Reference proteome</keyword>
<comment type="caution">
    <text evidence="2">The sequence shown here is derived from an EMBL/GenBank/DDBJ whole genome shotgun (WGS) entry which is preliminary data.</text>
</comment>
<dbReference type="EMBL" id="JBELQB010000003">
    <property type="protein sequence ID" value="MFL9836887.1"/>
    <property type="molecule type" value="Genomic_DNA"/>
</dbReference>
<dbReference type="Pfam" id="PF01266">
    <property type="entry name" value="DAO"/>
    <property type="match status" value="1"/>
</dbReference>
<dbReference type="EC" id="1.-.-.-" evidence="2"/>
<dbReference type="InterPro" id="IPR036188">
    <property type="entry name" value="FAD/NAD-bd_sf"/>
</dbReference>
<organism evidence="2 3">
    <name type="scientific">Flavobacterium rhizophilum</name>
    <dbReference type="NCBI Taxonomy" id="3163296"/>
    <lineage>
        <taxon>Bacteria</taxon>
        <taxon>Pseudomonadati</taxon>
        <taxon>Bacteroidota</taxon>
        <taxon>Flavobacteriia</taxon>
        <taxon>Flavobacteriales</taxon>
        <taxon>Flavobacteriaceae</taxon>
        <taxon>Flavobacterium</taxon>
    </lineage>
</organism>
<evidence type="ECO:0000313" key="2">
    <source>
        <dbReference type="EMBL" id="MFL9836887.1"/>
    </source>
</evidence>
<evidence type="ECO:0000259" key="1">
    <source>
        <dbReference type="Pfam" id="PF01266"/>
    </source>
</evidence>
<sequence>MSKSLINKYMNLKAGYPFWLVKNGLPFTFPKLDHDVETDVVIMGAGISGALVRYYLVNAGIQCTTIDARTIGLGSTSASTALLQYEIDVPLYKLTEMIGKENAKRAYQLCGEAIDTLEEITKGFKLDGFKKRKSLYYAAYKKDVSWLKKEYEARKEAGFKVRWLNEDELKDQYGFKGYGAIVSDKAAEVDAYMLTHCLLQHHKKGEDLNVFDRTPVTDIKHSKNRVVLKTESGHTIKANKLIYATGYEVVNFIDKDIVNLLSTYAVVSEQYNDRPFWKDEVLIWNTADPYLYVRTTSDNRVLVGGRDEDFSNPAKRDKLIDRKTKQLTNDINKMFPNLNFIPEFTWTGTFGSTKDGLPYIGPYKKLPNGYFSLGFGGNGITFSVVGAQILCDLLQGKNNGDLSLFSFDR</sequence>
<dbReference type="InterPro" id="IPR006076">
    <property type="entry name" value="FAD-dep_OxRdtase"/>
</dbReference>
<dbReference type="PANTHER" id="PTHR13847">
    <property type="entry name" value="SARCOSINE DEHYDROGENASE-RELATED"/>
    <property type="match status" value="1"/>
</dbReference>
<feature type="domain" description="FAD dependent oxidoreductase" evidence="1">
    <location>
        <begin position="39"/>
        <end position="393"/>
    </location>
</feature>
<evidence type="ECO:0000313" key="3">
    <source>
        <dbReference type="Proteomes" id="UP001629059"/>
    </source>
</evidence>
<dbReference type="SUPFAM" id="SSF51905">
    <property type="entry name" value="FAD/NAD(P)-binding domain"/>
    <property type="match status" value="1"/>
</dbReference>
<dbReference type="PANTHER" id="PTHR13847:SF201">
    <property type="entry name" value="PUTATIBE OXIDOREDUCTASE"/>
    <property type="match status" value="1"/>
</dbReference>
<keyword evidence="2" id="KW-0560">Oxidoreductase</keyword>
<gene>
    <name evidence="2" type="ORF">ABS768_05210</name>
</gene>
<dbReference type="GO" id="GO:0016491">
    <property type="term" value="F:oxidoreductase activity"/>
    <property type="evidence" value="ECO:0007669"/>
    <property type="project" value="UniProtKB-KW"/>
</dbReference>
<dbReference type="Proteomes" id="UP001629059">
    <property type="component" value="Unassembled WGS sequence"/>
</dbReference>
<accession>A0ABW8YBM3</accession>
<dbReference type="Gene3D" id="3.50.50.60">
    <property type="entry name" value="FAD/NAD(P)-binding domain"/>
    <property type="match status" value="1"/>
</dbReference>